<keyword evidence="4" id="KW-1185">Reference proteome</keyword>
<dbReference type="KEGG" id="agv:OJF2_12160"/>
<feature type="signal peptide" evidence="2">
    <location>
        <begin position="1"/>
        <end position="38"/>
    </location>
</feature>
<dbReference type="RefSeq" id="WP_148592129.1">
    <property type="nucleotide sequence ID" value="NZ_CP042997.1"/>
</dbReference>
<evidence type="ECO:0008006" key="5">
    <source>
        <dbReference type="Google" id="ProtNLM"/>
    </source>
</evidence>
<feature type="region of interest" description="Disordered" evidence="1">
    <location>
        <begin position="631"/>
        <end position="661"/>
    </location>
</feature>
<name>A0A5B9VXP3_9BACT</name>
<dbReference type="Proteomes" id="UP000324233">
    <property type="component" value="Chromosome"/>
</dbReference>
<dbReference type="EMBL" id="CP042997">
    <property type="protein sequence ID" value="QEH32737.1"/>
    <property type="molecule type" value="Genomic_DNA"/>
</dbReference>
<accession>A0A5B9VXP3</accession>
<feature type="compositionally biased region" description="Basic and acidic residues" evidence="1">
    <location>
        <begin position="634"/>
        <end position="646"/>
    </location>
</feature>
<keyword evidence="2" id="KW-0732">Signal</keyword>
<dbReference type="AlphaFoldDB" id="A0A5B9VXP3"/>
<evidence type="ECO:0000256" key="2">
    <source>
        <dbReference type="SAM" id="SignalP"/>
    </source>
</evidence>
<dbReference type="OrthoDB" id="210667at2"/>
<evidence type="ECO:0000313" key="3">
    <source>
        <dbReference type="EMBL" id="QEH32737.1"/>
    </source>
</evidence>
<evidence type="ECO:0000313" key="4">
    <source>
        <dbReference type="Proteomes" id="UP000324233"/>
    </source>
</evidence>
<organism evidence="3 4">
    <name type="scientific">Aquisphaera giovannonii</name>
    <dbReference type="NCBI Taxonomy" id="406548"/>
    <lineage>
        <taxon>Bacteria</taxon>
        <taxon>Pseudomonadati</taxon>
        <taxon>Planctomycetota</taxon>
        <taxon>Planctomycetia</taxon>
        <taxon>Isosphaerales</taxon>
        <taxon>Isosphaeraceae</taxon>
        <taxon>Aquisphaera</taxon>
    </lineage>
</organism>
<gene>
    <name evidence="3" type="ORF">OJF2_12160</name>
</gene>
<evidence type="ECO:0000256" key="1">
    <source>
        <dbReference type="SAM" id="MobiDB-lite"/>
    </source>
</evidence>
<feature type="chain" id="PRO_5023010608" description="Glycosyl hydrolases family 43" evidence="2">
    <location>
        <begin position="39"/>
        <end position="661"/>
    </location>
</feature>
<proteinExistence type="predicted"/>
<protein>
    <recommendedName>
        <fullName evidence="5">Glycosyl hydrolases family 43</fullName>
    </recommendedName>
</protein>
<sequence precursor="true">MIVRELESPPTASNRPWCPRIASLIAAWLSLVAANAFADEPAQIAAGARPFRIEVVDDETGRGVPLIELKTTNQLRYVTDSNGIVAFDEPGLLGRKVHFEVEGHGYEYPKDGFGIRGVALDTRPGGSATIKVHRINIARRLYRLTGAGIYRDSVLTGAPVPISDPLLDAQVMGQDSVLEAVYGGKIHWFWGDTARPSYPLGNFHMPGAVSDLPGQGGLDPSKGVNLSYFTGPDGFARPTCEMPGPGPTWATGLTVLKDGSGKERMLAYYVKIRPPMEAYQRGFVEWNPASNRFEKVAEFSGELAAFAGEHPGGHTFLRKDDGKEYVYFCSPYPIVRSPATVEALGDPEAWEAYTCLAPGSRASEKALDRGPDGSLRYGWKRRTPVLNHVEQDKLVSAGKLKAEEGLFQLRDVETGKRVLAHGGTVYWNDYRKRWILIAVETFGRSMLGEVWFAEADSPPGPFVYARRIVTHEKYSFYNPKQHPVFDQEGGRIVYFEGTYTASFSGNDRMTPRYEYNQVMYQLDLADGRLALPVAIGEGGSPVRLAPRAGIDEDPARALRGVAFFAPDRPGVATVPIREGKDERGGQTLTAGPGDGGPPLFYAISAEAEKPPAGTRPLYEFRERAGAGRYYSIEETPRAGYRREPRPLGRVWENPGRPRPNR</sequence>
<reference evidence="3 4" key="1">
    <citation type="submission" date="2019-08" db="EMBL/GenBank/DDBJ databases">
        <title>Deep-cultivation of Planctomycetes and their phenomic and genomic characterization uncovers novel biology.</title>
        <authorList>
            <person name="Wiegand S."/>
            <person name="Jogler M."/>
            <person name="Boedeker C."/>
            <person name="Pinto D."/>
            <person name="Vollmers J."/>
            <person name="Rivas-Marin E."/>
            <person name="Kohn T."/>
            <person name="Peeters S.H."/>
            <person name="Heuer A."/>
            <person name="Rast P."/>
            <person name="Oberbeckmann S."/>
            <person name="Bunk B."/>
            <person name="Jeske O."/>
            <person name="Meyerdierks A."/>
            <person name="Storesund J.E."/>
            <person name="Kallscheuer N."/>
            <person name="Luecker S."/>
            <person name="Lage O.M."/>
            <person name="Pohl T."/>
            <person name="Merkel B.J."/>
            <person name="Hornburger P."/>
            <person name="Mueller R.-W."/>
            <person name="Bruemmer F."/>
            <person name="Labrenz M."/>
            <person name="Spormann A.M."/>
            <person name="Op den Camp H."/>
            <person name="Overmann J."/>
            <person name="Amann R."/>
            <person name="Jetten M.S.M."/>
            <person name="Mascher T."/>
            <person name="Medema M.H."/>
            <person name="Devos D.P."/>
            <person name="Kaster A.-K."/>
            <person name="Ovreas L."/>
            <person name="Rohde M."/>
            <person name="Galperin M.Y."/>
            <person name="Jogler C."/>
        </authorList>
    </citation>
    <scope>NUCLEOTIDE SEQUENCE [LARGE SCALE GENOMIC DNA]</scope>
    <source>
        <strain evidence="3 4">OJF2</strain>
    </source>
</reference>